<evidence type="ECO:0000256" key="4">
    <source>
        <dbReference type="ARBA" id="ARBA00022833"/>
    </source>
</evidence>
<evidence type="ECO:0000256" key="2">
    <source>
        <dbReference type="ARBA" id="ARBA00022737"/>
    </source>
</evidence>
<proteinExistence type="predicted"/>
<evidence type="ECO:0000313" key="9">
    <source>
        <dbReference type="EMBL" id="KAK3678210.1"/>
    </source>
</evidence>
<dbReference type="EMBL" id="JAUTXT010000005">
    <property type="protein sequence ID" value="KAK3678210.1"/>
    <property type="molecule type" value="Genomic_DNA"/>
</dbReference>
<dbReference type="GO" id="GO:0008270">
    <property type="term" value="F:zinc ion binding"/>
    <property type="evidence" value="ECO:0007669"/>
    <property type="project" value="UniProtKB-KW"/>
</dbReference>
<dbReference type="GO" id="GO:0000978">
    <property type="term" value="F:RNA polymerase II cis-regulatory region sequence-specific DNA binding"/>
    <property type="evidence" value="ECO:0007669"/>
    <property type="project" value="TreeGrafter"/>
</dbReference>
<accession>A0AAE0WUU0</accession>
<feature type="domain" description="C2H2-type" evidence="8">
    <location>
        <begin position="292"/>
        <end position="319"/>
    </location>
</feature>
<keyword evidence="2" id="KW-0677">Repeat</keyword>
<feature type="region of interest" description="Disordered" evidence="7">
    <location>
        <begin position="1"/>
        <end position="59"/>
    </location>
</feature>
<keyword evidence="1" id="KW-0479">Metal-binding</keyword>
<dbReference type="SUPFAM" id="SSF57667">
    <property type="entry name" value="beta-beta-alpha zinc fingers"/>
    <property type="match status" value="1"/>
</dbReference>
<dbReference type="GO" id="GO:0000785">
    <property type="term" value="C:chromatin"/>
    <property type="evidence" value="ECO:0007669"/>
    <property type="project" value="TreeGrafter"/>
</dbReference>
<reference evidence="9" key="1">
    <citation type="submission" date="2023-07" db="EMBL/GenBank/DDBJ databases">
        <title>Black Yeasts Isolated from many extreme environments.</title>
        <authorList>
            <person name="Coleine C."/>
            <person name="Stajich J.E."/>
            <person name="Selbmann L."/>
        </authorList>
    </citation>
    <scope>NUCLEOTIDE SEQUENCE</scope>
    <source>
        <strain evidence="9">CCFEE 5485</strain>
    </source>
</reference>
<dbReference type="GO" id="GO:0000981">
    <property type="term" value="F:DNA-binding transcription factor activity, RNA polymerase II-specific"/>
    <property type="evidence" value="ECO:0007669"/>
    <property type="project" value="TreeGrafter"/>
</dbReference>
<feature type="domain" description="C2H2-type" evidence="8">
    <location>
        <begin position="322"/>
        <end position="352"/>
    </location>
</feature>
<evidence type="ECO:0000256" key="6">
    <source>
        <dbReference type="PROSITE-ProRule" id="PRU00042"/>
    </source>
</evidence>
<protein>
    <recommendedName>
        <fullName evidence="5">C2H2 type master regulator of conidiophore development brlA</fullName>
    </recommendedName>
</protein>
<dbReference type="SMART" id="SM00355">
    <property type="entry name" value="ZnF_C2H2"/>
    <property type="match status" value="2"/>
</dbReference>
<feature type="compositionally biased region" description="Polar residues" evidence="7">
    <location>
        <begin position="15"/>
        <end position="56"/>
    </location>
</feature>
<evidence type="ECO:0000256" key="5">
    <source>
        <dbReference type="ARBA" id="ARBA00044085"/>
    </source>
</evidence>
<dbReference type="PANTHER" id="PTHR14003:SF19">
    <property type="entry name" value="YY2 TRANSCRIPTION FACTOR"/>
    <property type="match status" value="1"/>
</dbReference>
<keyword evidence="3 6" id="KW-0863">Zinc-finger</keyword>
<keyword evidence="10" id="KW-1185">Reference proteome</keyword>
<dbReference type="PROSITE" id="PS00028">
    <property type="entry name" value="ZINC_FINGER_C2H2_1"/>
    <property type="match status" value="1"/>
</dbReference>
<evidence type="ECO:0000256" key="1">
    <source>
        <dbReference type="ARBA" id="ARBA00022723"/>
    </source>
</evidence>
<comment type="caution">
    <text evidence="9">The sequence shown here is derived from an EMBL/GenBank/DDBJ whole genome shotgun (WGS) entry which is preliminary data.</text>
</comment>
<gene>
    <name evidence="9" type="ORF">LTR78_002306</name>
</gene>
<evidence type="ECO:0000259" key="8">
    <source>
        <dbReference type="PROSITE" id="PS50157"/>
    </source>
</evidence>
<sequence>MTYFPTPDPEKLRQLMNSQGYYHNLQTPPNSTGPPRQDDISTASTPQSTLQQTSPPATWPEQYQYGLGLLQMPPNDGMTNGMLRNDVSSLPPVSVPYDWSEDLTTPQPSYFAFDGLPRQYTSYPQNNTAVLAPATTLWNPPQEVAGPLLPLQDASPSMSNYSLSSQLSEISSPYAHSEGCIRTSGSPVMKVEHPWESTTSLEPAQPAAVSAYCPVQPAPEKVTPRPLAPQRFHSLLLPRQNVNEDIESEEEDVKPVLRRPAYRKAYSTEDVRSESQHHRAKREYTTADNANCSCDMCGKLFQRNYNLKAHLETHDPGRPQPHHCHYPHCGKRFVRRTDLLRHEQSTYRRWLPETTRGQTADEQSETYFHHFESKTTFIIHVSRYQASASTTPTRHSTILMIQSVDAFSDKSAFLTKDSARLAYLLCGGVHVGETDNSRAGWLRFWW</sequence>
<dbReference type="InterPro" id="IPR013087">
    <property type="entry name" value="Znf_C2H2_type"/>
</dbReference>
<dbReference type="PANTHER" id="PTHR14003">
    <property type="entry name" value="TRANSCRIPTIONAL REPRESSOR PROTEIN YY"/>
    <property type="match status" value="1"/>
</dbReference>
<dbReference type="InterPro" id="IPR036236">
    <property type="entry name" value="Znf_C2H2_sf"/>
</dbReference>
<evidence type="ECO:0000313" key="10">
    <source>
        <dbReference type="Proteomes" id="UP001274830"/>
    </source>
</evidence>
<evidence type="ECO:0000256" key="7">
    <source>
        <dbReference type="SAM" id="MobiDB-lite"/>
    </source>
</evidence>
<organism evidence="9 10">
    <name type="scientific">Recurvomyces mirabilis</name>
    <dbReference type="NCBI Taxonomy" id="574656"/>
    <lineage>
        <taxon>Eukaryota</taxon>
        <taxon>Fungi</taxon>
        <taxon>Dikarya</taxon>
        <taxon>Ascomycota</taxon>
        <taxon>Pezizomycotina</taxon>
        <taxon>Dothideomycetes</taxon>
        <taxon>Dothideomycetidae</taxon>
        <taxon>Mycosphaerellales</taxon>
        <taxon>Teratosphaeriaceae</taxon>
        <taxon>Recurvomyces</taxon>
    </lineage>
</organism>
<dbReference type="GO" id="GO:0005667">
    <property type="term" value="C:transcription regulator complex"/>
    <property type="evidence" value="ECO:0007669"/>
    <property type="project" value="TreeGrafter"/>
</dbReference>
<name>A0AAE0WUU0_9PEZI</name>
<dbReference type="PROSITE" id="PS50157">
    <property type="entry name" value="ZINC_FINGER_C2H2_2"/>
    <property type="match status" value="2"/>
</dbReference>
<evidence type="ECO:0000256" key="3">
    <source>
        <dbReference type="ARBA" id="ARBA00022771"/>
    </source>
</evidence>
<dbReference type="Gene3D" id="3.30.160.60">
    <property type="entry name" value="Classic Zinc Finger"/>
    <property type="match status" value="2"/>
</dbReference>
<dbReference type="Proteomes" id="UP001274830">
    <property type="component" value="Unassembled WGS sequence"/>
</dbReference>
<keyword evidence="4" id="KW-0862">Zinc</keyword>
<dbReference type="AlphaFoldDB" id="A0AAE0WUU0"/>